<reference evidence="3" key="1">
    <citation type="submission" date="2022-09" db="EMBL/GenBank/DDBJ databases">
        <title>Characterization of three MwoI isoschizomers from sequenced genome and metagenomes.</title>
        <authorList>
            <person name="Fomenkov A."/>
            <person name="Xu S.Y."/>
            <person name="Roberts R.J."/>
        </authorList>
    </citation>
    <scope>NUCLEOTIDE SEQUENCE</scope>
    <source>
        <strain evidence="3">DSM 2970</strain>
    </source>
</reference>
<dbReference type="RefSeq" id="WP_191216351.1">
    <property type="nucleotide sequence ID" value="NZ_CP104550.1"/>
</dbReference>
<sequence length="197" mass="21634">MQTYILSFMAGVLSVLSPCIIPLVPVLISEAVRGGGKDTIIFFAGFMTIFIFIITLTAIFTAAVTHYLLYARIVSSSLLILMGYLLLTEWTPGVSFRVPLTENPFLKGLLTSLAWTPCYSPYLLGLMAYSAAGEAVIFSAVNMGLYTAGFWSALFMVYLAADITIRRVMAGTEYIRKFSGALIITAGVYMLYQLIIR</sequence>
<evidence type="ECO:0000313" key="4">
    <source>
        <dbReference type="Proteomes" id="UP001369247"/>
    </source>
</evidence>
<evidence type="ECO:0000256" key="1">
    <source>
        <dbReference type="SAM" id="Phobius"/>
    </source>
</evidence>
<dbReference type="Proteomes" id="UP001369247">
    <property type="component" value="Unassembled WGS sequence"/>
</dbReference>
<evidence type="ECO:0000313" key="3">
    <source>
        <dbReference type="EMBL" id="UXH32006.1"/>
    </source>
</evidence>
<feature type="transmembrane region" description="Helical" evidence="1">
    <location>
        <begin position="69"/>
        <end position="87"/>
    </location>
</feature>
<dbReference type="EMBL" id="CP104550">
    <property type="protein sequence ID" value="UXH32006.1"/>
    <property type="molecule type" value="Genomic_DNA"/>
</dbReference>
<name>A0A9E7RTL3_METWO</name>
<dbReference type="GeneID" id="58977946"/>
<organism evidence="3">
    <name type="scientific">Methanothermobacter wolfeii</name>
    <name type="common">Methanobacterium wolfei</name>
    <dbReference type="NCBI Taxonomy" id="145261"/>
    <lineage>
        <taxon>Archaea</taxon>
        <taxon>Methanobacteriati</taxon>
        <taxon>Methanobacteriota</taxon>
        <taxon>Methanomada group</taxon>
        <taxon>Methanobacteria</taxon>
        <taxon>Methanobacteriales</taxon>
        <taxon>Methanobacteriaceae</taxon>
        <taxon>Methanothermobacter</taxon>
    </lineage>
</organism>
<keyword evidence="1" id="KW-1133">Transmembrane helix</keyword>
<evidence type="ECO:0000313" key="2">
    <source>
        <dbReference type="EMBL" id="MEJ8543343.1"/>
    </source>
</evidence>
<feature type="transmembrane region" description="Helical" evidence="1">
    <location>
        <begin position="135"/>
        <end position="158"/>
    </location>
</feature>
<dbReference type="PANTHER" id="PTHR31272">
    <property type="entry name" value="CYTOCHROME C-TYPE BIOGENESIS PROTEIN HI_1454-RELATED"/>
    <property type="match status" value="1"/>
</dbReference>
<feature type="transmembrane region" description="Helical" evidence="1">
    <location>
        <begin position="6"/>
        <end position="28"/>
    </location>
</feature>
<accession>A0A9E7RTL3</accession>
<proteinExistence type="predicted"/>
<dbReference type="PANTHER" id="PTHR31272:SF9">
    <property type="entry name" value="BLL1027 PROTEIN"/>
    <property type="match status" value="1"/>
</dbReference>
<dbReference type="AlphaFoldDB" id="A0A9E7RTL3"/>
<reference evidence="2 4" key="2">
    <citation type="submission" date="2023-12" db="EMBL/GenBank/DDBJ databases">
        <title>Phenotypic and Genomic Characterization of Methanothermobacter wolfeii Strain BSEL, a CO2-Capturing Archaeon with Minimal Nutrient Requirements.</title>
        <authorList>
            <person name="Ale Enriquez F."/>
            <person name="Ahring B.K."/>
        </authorList>
    </citation>
    <scope>NUCLEOTIDE SEQUENCE [LARGE SCALE GENOMIC DNA]</scope>
    <source>
        <strain evidence="2 4">BSEL-1</strain>
    </source>
</reference>
<keyword evidence="1" id="KW-0812">Transmembrane</keyword>
<dbReference type="Proteomes" id="UP001065373">
    <property type="component" value="Chromosome"/>
</dbReference>
<dbReference type="InterPro" id="IPR051790">
    <property type="entry name" value="Cytochrome_c-biogenesis_DsbD"/>
</dbReference>
<feature type="transmembrane region" description="Helical" evidence="1">
    <location>
        <begin position="40"/>
        <end position="63"/>
    </location>
</feature>
<dbReference type="EMBL" id="JAXUHJ010000013">
    <property type="protein sequence ID" value="MEJ8543343.1"/>
    <property type="molecule type" value="Genomic_DNA"/>
</dbReference>
<feature type="transmembrane region" description="Helical" evidence="1">
    <location>
        <begin position="178"/>
        <end position="196"/>
    </location>
</feature>
<keyword evidence="4" id="KW-1185">Reference proteome</keyword>
<protein>
    <submittedName>
        <fullName evidence="3">Cytochrome c biogenesis CcdA family protein</fullName>
    </submittedName>
</protein>
<gene>
    <name evidence="3" type="ORF">N5910_01500</name>
    <name evidence="2" type="ORF">U2150_07580</name>
</gene>
<keyword evidence="1" id="KW-0472">Membrane</keyword>